<proteinExistence type="predicted"/>
<organism evidence="1 2">
    <name type="scientific">Neonectria ditissima</name>
    <dbReference type="NCBI Taxonomy" id="78410"/>
    <lineage>
        <taxon>Eukaryota</taxon>
        <taxon>Fungi</taxon>
        <taxon>Dikarya</taxon>
        <taxon>Ascomycota</taxon>
        <taxon>Pezizomycotina</taxon>
        <taxon>Sordariomycetes</taxon>
        <taxon>Hypocreomycetidae</taxon>
        <taxon>Hypocreales</taxon>
        <taxon>Nectriaceae</taxon>
        <taxon>Neonectria</taxon>
    </lineage>
</organism>
<sequence>MTDSPSSAPSSLPVCNSHILHNIPSSEQLPLSSTLSRRLANVDSIVARAHRVVESRDGHEITLLFLGEATRVLAVVLGLLDKIRPLHPTTSTHNFIKVVSKLQRRALPFTTFAHRTSSRLHTLVDILDEWQIMTRMWGLFDMLVSVKGLFHTTWGKADGECKNMLDSAVIALQTISMTSFHICEAAACLSQARVLVLSPKLQERFMSWAARSWAAFIFIELGRLLLEWSRKPRGAEVDGEWLDEWKKEVYRNLAWAPVTLHWSFPDGLLSDMFVALFALYPSFSLMKDFWKETA</sequence>
<protein>
    <submittedName>
        <fullName evidence="1">Uncharacterized protein</fullName>
    </submittedName>
</protein>
<dbReference type="EMBL" id="LKCW01000001">
    <property type="protein sequence ID" value="KPM46419.1"/>
    <property type="molecule type" value="Genomic_DNA"/>
</dbReference>
<dbReference type="STRING" id="78410.A0A0P7C3L3"/>
<name>A0A0P7C3L3_9HYPO</name>
<comment type="caution">
    <text evidence="1">The sequence shown here is derived from an EMBL/GenBank/DDBJ whole genome shotgun (WGS) entry which is preliminary data.</text>
</comment>
<dbReference type="AlphaFoldDB" id="A0A0P7C3L3"/>
<keyword evidence="2" id="KW-1185">Reference proteome</keyword>
<gene>
    <name evidence="1" type="ORF">AK830_g129</name>
</gene>
<evidence type="ECO:0000313" key="2">
    <source>
        <dbReference type="Proteomes" id="UP000050424"/>
    </source>
</evidence>
<evidence type="ECO:0000313" key="1">
    <source>
        <dbReference type="EMBL" id="KPM46419.1"/>
    </source>
</evidence>
<reference evidence="1 2" key="1">
    <citation type="submission" date="2015-09" db="EMBL/GenBank/DDBJ databases">
        <title>Draft genome of a European isolate of the apple canker pathogen Neonectria ditissima.</title>
        <authorList>
            <person name="Gomez-Cortecero A."/>
            <person name="Harrison R.J."/>
            <person name="Armitage A.D."/>
        </authorList>
    </citation>
    <scope>NUCLEOTIDE SEQUENCE [LARGE SCALE GENOMIC DNA]</scope>
    <source>
        <strain evidence="1 2">R09/05</strain>
    </source>
</reference>
<dbReference type="Proteomes" id="UP000050424">
    <property type="component" value="Unassembled WGS sequence"/>
</dbReference>
<accession>A0A0P7C3L3</accession>
<dbReference type="OrthoDB" id="10005898at2759"/>